<feature type="signal peptide" evidence="3">
    <location>
        <begin position="1"/>
        <end position="39"/>
    </location>
</feature>
<feature type="domain" description="Multidrug resistance protein MdtA-like beta-barrel" evidence="6">
    <location>
        <begin position="222"/>
        <end position="309"/>
    </location>
</feature>
<keyword evidence="9" id="KW-1185">Reference proteome</keyword>
<dbReference type="GO" id="GO:0005886">
    <property type="term" value="C:plasma membrane"/>
    <property type="evidence" value="ECO:0007669"/>
    <property type="project" value="TreeGrafter"/>
</dbReference>
<feature type="domain" description="Multidrug resistance protein MdtA-like C-terminal permuted SH3" evidence="7">
    <location>
        <begin position="316"/>
        <end position="375"/>
    </location>
</feature>
<dbReference type="Pfam" id="PF25917">
    <property type="entry name" value="BSH_RND"/>
    <property type="match status" value="1"/>
</dbReference>
<sequence>MLVKKTTITKPASRATALLATAGLLLSALLYSSCGHSNAEGNYQPPITTLPVFQVTASDAHTTEEYTASLEGTQNVEVRAQVDGYLSKIYVDEGAYVTKGQPLFKIDDRSYSEQYNNAGASLQAAKANVEKAHIEVERMAPLVAHNVISDVQLKTAQAVYDAAKAQLAQAQAAQGNAAINLGYTTVLAPASGFIGKIPYKTGSLVGRSEPQPLTMLSDVKSVYAYFSMSESAFLNFVSGQPGKTVQEKVKAMPPVELILADGSLYPEKGRVETVEGQFDKGTGSISFRAIFPNNEGILRSGNTGRVRITSQHTGTILLPEEATFELQDKIFVFAVGDSNKVSSKPIVVKGHSGNFYLVDQGVKPGDKIVFTGLDRLHDGAVIQPQPISLDSLLKTKPL</sequence>
<evidence type="ECO:0000256" key="3">
    <source>
        <dbReference type="SAM" id="SignalP"/>
    </source>
</evidence>
<evidence type="ECO:0000313" key="8">
    <source>
        <dbReference type="EMBL" id="SCC57057.1"/>
    </source>
</evidence>
<dbReference type="GO" id="GO:0030313">
    <property type="term" value="C:cell envelope"/>
    <property type="evidence" value="ECO:0007669"/>
    <property type="project" value="UniProtKB-SubCell"/>
</dbReference>
<accession>A0A1C4FM29</accession>
<dbReference type="RefSeq" id="WP_170876089.1">
    <property type="nucleotide sequence ID" value="NZ_FMAR01000015.1"/>
</dbReference>
<comment type="subcellular location">
    <subcellularLocation>
        <location evidence="1">Cell envelope</location>
    </subcellularLocation>
</comment>
<dbReference type="NCBIfam" id="TIGR01730">
    <property type="entry name" value="RND_mfp"/>
    <property type="match status" value="1"/>
</dbReference>
<evidence type="ECO:0000259" key="5">
    <source>
        <dbReference type="Pfam" id="PF25917"/>
    </source>
</evidence>
<dbReference type="SUPFAM" id="SSF111369">
    <property type="entry name" value="HlyD-like secretion proteins"/>
    <property type="match status" value="1"/>
</dbReference>
<organism evidence="8 9">
    <name type="scientific">Chitinophaga costaii</name>
    <dbReference type="NCBI Taxonomy" id="1335309"/>
    <lineage>
        <taxon>Bacteria</taxon>
        <taxon>Pseudomonadati</taxon>
        <taxon>Bacteroidota</taxon>
        <taxon>Chitinophagia</taxon>
        <taxon>Chitinophagales</taxon>
        <taxon>Chitinophagaceae</taxon>
        <taxon>Chitinophaga</taxon>
    </lineage>
</organism>
<feature type="domain" description="Multidrug resistance protein MdtA-like barrel-sandwich hybrid" evidence="5">
    <location>
        <begin position="75"/>
        <end position="213"/>
    </location>
</feature>
<dbReference type="InterPro" id="IPR006143">
    <property type="entry name" value="RND_pump_MFP"/>
</dbReference>
<dbReference type="InterPro" id="IPR058625">
    <property type="entry name" value="MdtA-like_BSH"/>
</dbReference>
<evidence type="ECO:0000259" key="4">
    <source>
        <dbReference type="Pfam" id="PF25876"/>
    </source>
</evidence>
<dbReference type="InterPro" id="IPR058627">
    <property type="entry name" value="MdtA-like_C"/>
</dbReference>
<evidence type="ECO:0000259" key="6">
    <source>
        <dbReference type="Pfam" id="PF25944"/>
    </source>
</evidence>
<dbReference type="Gene3D" id="2.40.50.100">
    <property type="match status" value="1"/>
</dbReference>
<name>A0A1C4FM29_9BACT</name>
<comment type="similarity">
    <text evidence="2">Belongs to the membrane fusion protein (MFP) (TC 8.A.1) family.</text>
</comment>
<dbReference type="Gene3D" id="1.10.287.470">
    <property type="entry name" value="Helix hairpin bin"/>
    <property type="match status" value="1"/>
</dbReference>
<dbReference type="PANTHER" id="PTHR30158:SF23">
    <property type="entry name" value="MULTIDRUG RESISTANCE PROTEIN MEXA"/>
    <property type="match status" value="1"/>
</dbReference>
<dbReference type="InterPro" id="IPR058626">
    <property type="entry name" value="MdtA-like_b-barrel"/>
</dbReference>
<dbReference type="Pfam" id="PF25944">
    <property type="entry name" value="Beta-barrel_RND"/>
    <property type="match status" value="1"/>
</dbReference>
<protein>
    <submittedName>
        <fullName evidence="8">Membrane fusion protein, multidrug efflux system</fullName>
    </submittedName>
</protein>
<evidence type="ECO:0000259" key="7">
    <source>
        <dbReference type="Pfam" id="PF25967"/>
    </source>
</evidence>
<dbReference type="EMBL" id="FMAR01000015">
    <property type="protein sequence ID" value="SCC57057.1"/>
    <property type="molecule type" value="Genomic_DNA"/>
</dbReference>
<evidence type="ECO:0000313" key="9">
    <source>
        <dbReference type="Proteomes" id="UP000242818"/>
    </source>
</evidence>
<dbReference type="GO" id="GO:0022857">
    <property type="term" value="F:transmembrane transporter activity"/>
    <property type="evidence" value="ECO:0007669"/>
    <property type="project" value="InterPro"/>
</dbReference>
<gene>
    <name evidence="8" type="ORF">GA0116948_11579</name>
</gene>
<dbReference type="GO" id="GO:0046677">
    <property type="term" value="P:response to antibiotic"/>
    <property type="evidence" value="ECO:0007669"/>
    <property type="project" value="TreeGrafter"/>
</dbReference>
<dbReference type="Pfam" id="PF25967">
    <property type="entry name" value="RND-MFP_C"/>
    <property type="match status" value="1"/>
</dbReference>
<dbReference type="InterPro" id="IPR058624">
    <property type="entry name" value="MdtA-like_HH"/>
</dbReference>
<evidence type="ECO:0000256" key="1">
    <source>
        <dbReference type="ARBA" id="ARBA00004196"/>
    </source>
</evidence>
<reference evidence="8 9" key="1">
    <citation type="submission" date="2016-08" db="EMBL/GenBank/DDBJ databases">
        <authorList>
            <person name="Seilhamer J.J."/>
        </authorList>
    </citation>
    <scope>NUCLEOTIDE SEQUENCE [LARGE SCALE GENOMIC DNA]</scope>
    <source>
        <strain evidence="8 9">A37T2</strain>
    </source>
</reference>
<dbReference type="AlphaFoldDB" id="A0A1C4FM29"/>
<evidence type="ECO:0000256" key="2">
    <source>
        <dbReference type="ARBA" id="ARBA00009477"/>
    </source>
</evidence>
<keyword evidence="3" id="KW-0732">Signal</keyword>
<dbReference type="Proteomes" id="UP000242818">
    <property type="component" value="Unassembled WGS sequence"/>
</dbReference>
<dbReference type="PANTHER" id="PTHR30158">
    <property type="entry name" value="ACRA/E-RELATED COMPONENT OF DRUG EFFLUX TRANSPORTER"/>
    <property type="match status" value="1"/>
</dbReference>
<proteinExistence type="inferred from homology"/>
<dbReference type="STRING" id="1335309.GA0116948_11579"/>
<dbReference type="Pfam" id="PF25876">
    <property type="entry name" value="HH_MFP_RND"/>
    <property type="match status" value="1"/>
</dbReference>
<feature type="domain" description="Multidrug resistance protein MdtA-like alpha-helical hairpin" evidence="4">
    <location>
        <begin position="114"/>
        <end position="184"/>
    </location>
</feature>
<dbReference type="Gene3D" id="2.40.420.20">
    <property type="match status" value="1"/>
</dbReference>
<feature type="chain" id="PRO_5008691990" evidence="3">
    <location>
        <begin position="40"/>
        <end position="398"/>
    </location>
</feature>
<dbReference type="Gene3D" id="2.40.30.170">
    <property type="match status" value="1"/>
</dbReference>